<dbReference type="Pfam" id="PF00400">
    <property type="entry name" value="WD40"/>
    <property type="match status" value="1"/>
</dbReference>
<feature type="region of interest" description="Disordered" evidence="7">
    <location>
        <begin position="1"/>
        <end position="36"/>
    </location>
</feature>
<dbReference type="InterPro" id="IPR001680">
    <property type="entry name" value="WD40_rpt"/>
</dbReference>
<dbReference type="SMART" id="SM00320">
    <property type="entry name" value="WD40"/>
    <property type="match status" value="5"/>
</dbReference>
<organism evidence="8 9">
    <name type="scientific">Pyronema omphalodes (strain CBS 100304)</name>
    <name type="common">Pyronema confluens</name>
    <dbReference type="NCBI Taxonomy" id="1076935"/>
    <lineage>
        <taxon>Eukaryota</taxon>
        <taxon>Fungi</taxon>
        <taxon>Dikarya</taxon>
        <taxon>Ascomycota</taxon>
        <taxon>Pezizomycotina</taxon>
        <taxon>Pezizomycetes</taxon>
        <taxon>Pezizales</taxon>
        <taxon>Pyronemataceae</taxon>
        <taxon>Pyronema</taxon>
    </lineage>
</organism>
<dbReference type="Proteomes" id="UP000018144">
    <property type="component" value="Unassembled WGS sequence"/>
</dbReference>
<comment type="subunit">
    <text evidence="5">Interacts with creB.</text>
</comment>
<keyword evidence="9" id="KW-1185">Reference proteome</keyword>
<dbReference type="AlphaFoldDB" id="U4LC17"/>
<evidence type="ECO:0000313" key="8">
    <source>
        <dbReference type="EMBL" id="CCX11968.1"/>
    </source>
</evidence>
<reference evidence="8 9" key="1">
    <citation type="journal article" date="2013" name="PLoS Genet.">
        <title>The genome and development-dependent transcriptomes of Pyronema confluens: a window into fungal evolution.</title>
        <authorList>
            <person name="Traeger S."/>
            <person name="Altegoer F."/>
            <person name="Freitag M."/>
            <person name="Gabaldon T."/>
            <person name="Kempken F."/>
            <person name="Kumar A."/>
            <person name="Marcet-Houben M."/>
            <person name="Poggeler S."/>
            <person name="Stajich J.E."/>
            <person name="Nowrousian M."/>
        </authorList>
    </citation>
    <scope>NUCLEOTIDE SEQUENCE [LARGE SCALE GENOMIC DNA]</scope>
    <source>
        <strain evidence="9">CBS 100304</strain>
        <tissue evidence="8">Vegetative mycelium</tissue>
    </source>
</reference>
<feature type="region of interest" description="Disordered" evidence="7">
    <location>
        <begin position="555"/>
        <end position="576"/>
    </location>
</feature>
<protein>
    <submittedName>
        <fullName evidence="8">Similar to Probable catabolite repression protein creC acc. no. A2QVV2</fullName>
    </submittedName>
</protein>
<dbReference type="GO" id="GO:0051286">
    <property type="term" value="C:cell tip"/>
    <property type="evidence" value="ECO:0007669"/>
    <property type="project" value="TreeGrafter"/>
</dbReference>
<dbReference type="GO" id="GO:0032153">
    <property type="term" value="C:cell division site"/>
    <property type="evidence" value="ECO:0007669"/>
    <property type="project" value="TreeGrafter"/>
</dbReference>
<dbReference type="InterPro" id="IPR036322">
    <property type="entry name" value="WD40_repeat_dom_sf"/>
</dbReference>
<dbReference type="OrthoDB" id="3367at2759"/>
<feature type="repeat" description="WD" evidence="6">
    <location>
        <begin position="378"/>
        <end position="409"/>
    </location>
</feature>
<dbReference type="InterPro" id="IPR051362">
    <property type="entry name" value="WD_repeat_creC_regulators"/>
</dbReference>
<keyword evidence="2" id="KW-0677">Repeat</keyword>
<evidence type="ECO:0000256" key="4">
    <source>
        <dbReference type="ARBA" id="ARBA00038107"/>
    </source>
</evidence>
<dbReference type="EMBL" id="HF935656">
    <property type="protein sequence ID" value="CCX11968.1"/>
    <property type="molecule type" value="Genomic_DNA"/>
</dbReference>
<dbReference type="PANTHER" id="PTHR14107:SF16">
    <property type="entry name" value="AT02583P"/>
    <property type="match status" value="1"/>
</dbReference>
<dbReference type="PROSITE" id="PS50082">
    <property type="entry name" value="WD_REPEATS_2"/>
    <property type="match status" value="1"/>
</dbReference>
<dbReference type="PROSITE" id="PS50294">
    <property type="entry name" value="WD_REPEATS_REGION"/>
    <property type="match status" value="1"/>
</dbReference>
<gene>
    <name evidence="8" type="ORF">PCON_11562</name>
</gene>
<dbReference type="PANTHER" id="PTHR14107">
    <property type="entry name" value="WD REPEAT PROTEIN"/>
    <property type="match status" value="1"/>
</dbReference>
<evidence type="ECO:0000256" key="5">
    <source>
        <dbReference type="ARBA" id="ARBA00038682"/>
    </source>
</evidence>
<comment type="function">
    <text evidence="3">Component of the regulatory network controlling carbon source utilization through ubiquitination and deubiquitination involving creA, creB, creC, creD and acrB. Required to prevent the proteolysis of the CreB deubiquitinating enzyme in the absence of carbon catabolite repression. CreB deubiquitinating enzyme stabilized in a complex with the CreC leads to the expression of genes such as those in the proline and quinate pathways.</text>
</comment>
<feature type="compositionally biased region" description="Low complexity" evidence="7">
    <location>
        <begin position="1"/>
        <end position="25"/>
    </location>
</feature>
<dbReference type="Gene3D" id="2.130.10.10">
    <property type="entry name" value="YVTN repeat-like/Quinoprotein amine dehydrogenase"/>
    <property type="match status" value="1"/>
</dbReference>
<dbReference type="SUPFAM" id="SSF50978">
    <property type="entry name" value="WD40 repeat-like"/>
    <property type="match status" value="1"/>
</dbReference>
<dbReference type="GO" id="GO:0045013">
    <property type="term" value="P:carbon catabolite repression of transcription"/>
    <property type="evidence" value="ECO:0007669"/>
    <property type="project" value="TreeGrafter"/>
</dbReference>
<accession>U4LC17</accession>
<dbReference type="eggNOG" id="KOG2394">
    <property type="taxonomic scope" value="Eukaryota"/>
</dbReference>
<evidence type="ECO:0000256" key="2">
    <source>
        <dbReference type="ARBA" id="ARBA00022737"/>
    </source>
</evidence>
<evidence type="ECO:0000256" key="3">
    <source>
        <dbReference type="ARBA" id="ARBA00037241"/>
    </source>
</evidence>
<evidence type="ECO:0000256" key="1">
    <source>
        <dbReference type="ARBA" id="ARBA00022574"/>
    </source>
</evidence>
<sequence length="576" mass="65681">MSFLRAAAGDPPSTPSAPSTPAAAKSEPKTNTFRGANPRLIMTDAYNHTFVQNQPYIHIAIPWFQEGEIKMKYGEIPRALEVIYGKPVPDWRGKTRFSFQCPPPFQGSQDKWEMDRAHRAPGAFKALGDGNKALDRDLPLKKKMQLKVSKFNKRHLDNIKALVMDKDIEERLNGLSRGALMGWVNAGRMMQWLEFESGGKMHWPLLTIHFRITYPTCHDINQVTRSPNNFETIIGLGNGEIFWYEAFSREYSIINKERITNSYPVTAISWLPGDPNLFIAAHKDGSLIVYDRRKKLSTLDYDVFNVENPSSHFAVVKSVKSLDQKTSPVAAWKSLGNGGINALRFSPNGKLLAYVDKVGIVGRLQVIEFHEEKLLWSQFAYFEEFNCICWSPDGRYIITGGGDGLITIWTFEGRLVARGEGHYGPVTDICFDLWRCKDIDSATNFRYIFGSVDCNGRILLWDFMLQNIVKPKIAVTGKEKDFSLPMRKVAKILPVMNVFPNPDNPCPQWCGFTQVWFREDAIWTCDEDGRLKIWERSVDPRRGFDFKENVKQENVGKEVRKEEMTNQDAKGKAKDV</sequence>
<dbReference type="GO" id="GO:0005634">
    <property type="term" value="C:nucleus"/>
    <property type="evidence" value="ECO:0007669"/>
    <property type="project" value="TreeGrafter"/>
</dbReference>
<evidence type="ECO:0000256" key="7">
    <source>
        <dbReference type="SAM" id="MobiDB-lite"/>
    </source>
</evidence>
<dbReference type="STRING" id="1076935.U4LC17"/>
<name>U4LC17_PYROM</name>
<comment type="similarity">
    <text evidence="4">Belongs to the WD repeat creC family.</text>
</comment>
<evidence type="ECO:0000256" key="6">
    <source>
        <dbReference type="PROSITE-ProRule" id="PRU00221"/>
    </source>
</evidence>
<proteinExistence type="inferred from homology"/>
<keyword evidence="1 6" id="KW-0853">WD repeat</keyword>
<dbReference type="InterPro" id="IPR015943">
    <property type="entry name" value="WD40/YVTN_repeat-like_dom_sf"/>
</dbReference>
<evidence type="ECO:0000313" key="9">
    <source>
        <dbReference type="Proteomes" id="UP000018144"/>
    </source>
</evidence>